<dbReference type="InterPro" id="IPR002110">
    <property type="entry name" value="Ankyrin_rpt"/>
</dbReference>
<keyword evidence="11" id="KW-1185">Reference proteome</keyword>
<gene>
    <name evidence="10" type="ORF">CQW23_13247</name>
</gene>
<feature type="domain" description="PGG" evidence="9">
    <location>
        <begin position="388"/>
        <end position="472"/>
    </location>
</feature>
<dbReference type="Proteomes" id="UP000224567">
    <property type="component" value="Unassembled WGS sequence"/>
</dbReference>
<keyword evidence="5 7" id="KW-0040">ANK repeat</keyword>
<dbReference type="Pfam" id="PF13962">
    <property type="entry name" value="PGG"/>
    <property type="match status" value="1"/>
</dbReference>
<reference evidence="10 11" key="1">
    <citation type="journal article" date="2017" name="Genome Biol.">
        <title>New reference genome sequences of hot pepper reveal the massive evolution of plant disease-resistance genes by retroduplication.</title>
        <authorList>
            <person name="Kim S."/>
            <person name="Park J."/>
            <person name="Yeom S.I."/>
            <person name="Kim Y.M."/>
            <person name="Seo E."/>
            <person name="Kim K.T."/>
            <person name="Kim M.S."/>
            <person name="Lee J.M."/>
            <person name="Cheong K."/>
            <person name="Shin H.S."/>
            <person name="Kim S.B."/>
            <person name="Han K."/>
            <person name="Lee J."/>
            <person name="Park M."/>
            <person name="Lee H.A."/>
            <person name="Lee H.Y."/>
            <person name="Lee Y."/>
            <person name="Oh S."/>
            <person name="Lee J.H."/>
            <person name="Choi E."/>
            <person name="Choi E."/>
            <person name="Lee S.E."/>
            <person name="Jeon J."/>
            <person name="Kim H."/>
            <person name="Choi G."/>
            <person name="Song H."/>
            <person name="Lee J."/>
            <person name="Lee S.C."/>
            <person name="Kwon J.K."/>
            <person name="Lee H.Y."/>
            <person name="Koo N."/>
            <person name="Hong Y."/>
            <person name="Kim R.W."/>
            <person name="Kang W.H."/>
            <person name="Huh J.H."/>
            <person name="Kang B.C."/>
            <person name="Yang T.J."/>
            <person name="Lee Y.H."/>
            <person name="Bennetzen J.L."/>
            <person name="Choi D."/>
        </authorList>
    </citation>
    <scope>NUCLEOTIDE SEQUENCE [LARGE SCALE GENOMIC DNA]</scope>
    <source>
        <strain evidence="11">cv. PBC81</strain>
    </source>
</reference>
<dbReference type="EMBL" id="MLFT02000005">
    <property type="protein sequence ID" value="PHT49039.1"/>
    <property type="molecule type" value="Genomic_DNA"/>
</dbReference>
<keyword evidence="4 8" id="KW-1133">Transmembrane helix</keyword>
<dbReference type="PROSITE" id="PS50088">
    <property type="entry name" value="ANK_REPEAT"/>
    <property type="match status" value="1"/>
</dbReference>
<evidence type="ECO:0000256" key="7">
    <source>
        <dbReference type="PROSITE-ProRule" id="PRU00023"/>
    </source>
</evidence>
<evidence type="ECO:0000256" key="8">
    <source>
        <dbReference type="SAM" id="Phobius"/>
    </source>
</evidence>
<protein>
    <recommendedName>
        <fullName evidence="9">PGG domain-containing protein</fullName>
    </recommendedName>
</protein>
<dbReference type="PANTHER" id="PTHR24186">
    <property type="entry name" value="PROTEIN PHOSPHATASE 1 REGULATORY SUBUNIT"/>
    <property type="match status" value="1"/>
</dbReference>
<evidence type="ECO:0000313" key="11">
    <source>
        <dbReference type="Proteomes" id="UP000224567"/>
    </source>
</evidence>
<keyword evidence="6 8" id="KW-0472">Membrane</keyword>
<evidence type="ECO:0000256" key="6">
    <source>
        <dbReference type="ARBA" id="ARBA00023136"/>
    </source>
</evidence>
<evidence type="ECO:0000313" key="10">
    <source>
        <dbReference type="EMBL" id="PHT49039.1"/>
    </source>
</evidence>
<evidence type="ECO:0000256" key="3">
    <source>
        <dbReference type="ARBA" id="ARBA00022737"/>
    </source>
</evidence>
<dbReference type="OrthoDB" id="1847170at2759"/>
<dbReference type="AlphaFoldDB" id="A0A2G2WV39"/>
<feature type="transmembrane region" description="Helical" evidence="8">
    <location>
        <begin position="437"/>
        <end position="463"/>
    </location>
</feature>
<evidence type="ECO:0000259" key="9">
    <source>
        <dbReference type="Pfam" id="PF13962"/>
    </source>
</evidence>
<evidence type="ECO:0000256" key="1">
    <source>
        <dbReference type="ARBA" id="ARBA00004141"/>
    </source>
</evidence>
<feature type="repeat" description="ANK" evidence="7">
    <location>
        <begin position="260"/>
        <end position="292"/>
    </location>
</feature>
<dbReference type="Pfam" id="PF12796">
    <property type="entry name" value="Ank_2"/>
    <property type="match status" value="2"/>
</dbReference>
<name>A0A2G2WV39_CAPBA</name>
<evidence type="ECO:0000256" key="4">
    <source>
        <dbReference type="ARBA" id="ARBA00022989"/>
    </source>
</evidence>
<dbReference type="InterPro" id="IPR036770">
    <property type="entry name" value="Ankyrin_rpt-contain_sf"/>
</dbReference>
<dbReference type="GO" id="GO:0005886">
    <property type="term" value="C:plasma membrane"/>
    <property type="evidence" value="ECO:0007669"/>
    <property type="project" value="TreeGrafter"/>
</dbReference>
<dbReference type="PANTHER" id="PTHR24186:SF50">
    <property type="entry name" value="ANKYRIN REPEAT-CONTAINING PROTEIN ITN1-LIKE ISOFORM X1"/>
    <property type="match status" value="1"/>
</dbReference>
<feature type="transmembrane region" description="Helical" evidence="8">
    <location>
        <begin position="394"/>
        <end position="417"/>
    </location>
</feature>
<evidence type="ECO:0000256" key="5">
    <source>
        <dbReference type="ARBA" id="ARBA00023043"/>
    </source>
</evidence>
<evidence type="ECO:0000256" key="2">
    <source>
        <dbReference type="ARBA" id="ARBA00022692"/>
    </source>
</evidence>
<sequence>MFSTHHRGIFVNSIHIQRYSYTIGLITTHILKRNHLVRVYTHKDDGLDSIPNGVLHQVTPKDNTVLHIVALYGKSGFVRQVIDINPGLLCCKNKKNETALQLAANKGHKDVVEVLLHGVDIAEQAVGINKETLMRMTDDGGDTALNKAVRTGCVYTVGLLVKQDPDFEFPANNAGETPLYLAAESGLVNCLSEILEHCNRPTYSGPCGRMALHAAIIQKHMGNGNDWATSIHIAANEGRVNMIRELLFHCPDSLEMLNSNGQNALHVAISNYKTGVVTFLLNSKESHNLIDEPDNNGNTPLHLLAASDWISVPAKLRRHASTKMLFIKGNQTPLDILSSTEKTLRVARPFQRCHLRHCRLGRRDFEIKWQKRQKPEEETESKGMLKDIMEATQIHLVVATLLVTVTFAAGFTLPGGFESDLNSSNKGMAILIRETVFCAFVVSDTIAFTCFAGAVFNYFYIAISAATAKRLKLITVRFKIAIFLQRLGCQQLSLHL</sequence>
<organism evidence="10 11">
    <name type="scientific">Capsicum baccatum</name>
    <name type="common">Peruvian pepper</name>
    <dbReference type="NCBI Taxonomy" id="33114"/>
    <lineage>
        <taxon>Eukaryota</taxon>
        <taxon>Viridiplantae</taxon>
        <taxon>Streptophyta</taxon>
        <taxon>Embryophyta</taxon>
        <taxon>Tracheophyta</taxon>
        <taxon>Spermatophyta</taxon>
        <taxon>Magnoliopsida</taxon>
        <taxon>eudicotyledons</taxon>
        <taxon>Gunneridae</taxon>
        <taxon>Pentapetalae</taxon>
        <taxon>asterids</taxon>
        <taxon>lamiids</taxon>
        <taxon>Solanales</taxon>
        <taxon>Solanaceae</taxon>
        <taxon>Solanoideae</taxon>
        <taxon>Capsiceae</taxon>
        <taxon>Capsicum</taxon>
    </lineage>
</organism>
<dbReference type="STRING" id="33114.A0A2G2WV39"/>
<dbReference type="Gene3D" id="1.25.40.20">
    <property type="entry name" value="Ankyrin repeat-containing domain"/>
    <property type="match status" value="2"/>
</dbReference>
<dbReference type="InterPro" id="IPR026961">
    <property type="entry name" value="PGG_dom"/>
</dbReference>
<comment type="caution">
    <text evidence="10">The sequence shown here is derived from an EMBL/GenBank/DDBJ whole genome shotgun (WGS) entry which is preliminary data.</text>
</comment>
<accession>A0A2G2WV39</accession>
<proteinExistence type="predicted"/>
<dbReference type="SMART" id="SM00248">
    <property type="entry name" value="ANK"/>
    <property type="match status" value="7"/>
</dbReference>
<dbReference type="SUPFAM" id="SSF48403">
    <property type="entry name" value="Ankyrin repeat"/>
    <property type="match status" value="1"/>
</dbReference>
<reference evidence="11" key="2">
    <citation type="journal article" date="2017" name="J. Anim. Genet.">
        <title>Multiple reference genome sequences of hot pepper reveal the massive evolution of plant disease resistance genes by retroduplication.</title>
        <authorList>
            <person name="Kim S."/>
            <person name="Park J."/>
            <person name="Yeom S.-I."/>
            <person name="Kim Y.-M."/>
            <person name="Seo E."/>
            <person name="Kim K.-T."/>
            <person name="Kim M.-S."/>
            <person name="Lee J.M."/>
            <person name="Cheong K."/>
            <person name="Shin H.-S."/>
            <person name="Kim S.-B."/>
            <person name="Han K."/>
            <person name="Lee J."/>
            <person name="Park M."/>
            <person name="Lee H.-A."/>
            <person name="Lee H.-Y."/>
            <person name="Lee Y."/>
            <person name="Oh S."/>
            <person name="Lee J.H."/>
            <person name="Choi E."/>
            <person name="Choi E."/>
            <person name="Lee S.E."/>
            <person name="Jeon J."/>
            <person name="Kim H."/>
            <person name="Choi G."/>
            <person name="Song H."/>
            <person name="Lee J."/>
            <person name="Lee S.-C."/>
            <person name="Kwon J.-K."/>
            <person name="Lee H.-Y."/>
            <person name="Koo N."/>
            <person name="Hong Y."/>
            <person name="Kim R.W."/>
            <person name="Kang W.-H."/>
            <person name="Huh J.H."/>
            <person name="Kang B.-C."/>
            <person name="Yang T.-J."/>
            <person name="Lee Y.-H."/>
            <person name="Bennetzen J.L."/>
            <person name="Choi D."/>
        </authorList>
    </citation>
    <scope>NUCLEOTIDE SEQUENCE [LARGE SCALE GENOMIC DNA]</scope>
    <source>
        <strain evidence="11">cv. PBC81</strain>
    </source>
</reference>
<keyword evidence="3" id="KW-0677">Repeat</keyword>
<keyword evidence="2 8" id="KW-0812">Transmembrane</keyword>
<comment type="subcellular location">
    <subcellularLocation>
        <location evidence="1">Membrane</location>
        <topology evidence="1">Multi-pass membrane protein</topology>
    </subcellularLocation>
</comment>